<protein>
    <submittedName>
        <fullName evidence="3">Tryptophan-rich antigen (Pv-fam-a)</fullName>
    </submittedName>
</protein>
<evidence type="ECO:0000259" key="2">
    <source>
        <dbReference type="Pfam" id="PF12319"/>
    </source>
</evidence>
<feature type="compositionally biased region" description="Basic and acidic residues" evidence="1">
    <location>
        <begin position="267"/>
        <end position="286"/>
    </location>
</feature>
<dbReference type="InterPro" id="IPR022089">
    <property type="entry name" value="Plasmodium-antigen_C"/>
</dbReference>
<evidence type="ECO:0000313" key="4">
    <source>
        <dbReference type="Proteomes" id="UP000078597"/>
    </source>
</evidence>
<dbReference type="EMBL" id="FLQW01003324">
    <property type="protein sequence ID" value="SBS95449.1"/>
    <property type="molecule type" value="Genomic_DNA"/>
</dbReference>
<dbReference type="AlphaFoldDB" id="A0A1A8WVU9"/>
<name>A0A1A8WVU9_PLAMA</name>
<gene>
    <name evidence="3" type="ORF">PMALA_047450</name>
</gene>
<sequence>MRIPIRIQTFYVNTSNTTNELKSSLIFKKNNGQLTETWKTREWNKWMKNMDVFYELFSMNVEEKISYWEWMKQRSWNEWLKFMNNKWSHYNENIYVEYRSEVFWICKSWVDTNWTEWIEKNGKSYMTIDWEKWIQEVHSSFCKLVINEWDQWTKEKINEWNTSKWKLEEDEYWDINGNNNDRKKKIIKDWLNYYRWRKRINRESDEWVTWIKEREERYKNHCNNIWLEWEKSKIILFGDWMNSFIKRWIIKKQWNANKPINQLMISKRENERTNERTNKRTNELTNKRTNGQPNKRATEQTSNRTNEQTNKRINEQIN</sequence>
<dbReference type="VEuPathDB" id="PlasmoDB:PmUG01_05041300"/>
<evidence type="ECO:0000256" key="1">
    <source>
        <dbReference type="SAM" id="MobiDB-lite"/>
    </source>
</evidence>
<feature type="compositionally biased region" description="Polar residues" evidence="1">
    <location>
        <begin position="287"/>
        <end position="308"/>
    </location>
</feature>
<dbReference type="Pfam" id="PF12319">
    <property type="entry name" value="TryThrA_C"/>
    <property type="match status" value="1"/>
</dbReference>
<feature type="region of interest" description="Disordered" evidence="1">
    <location>
        <begin position="267"/>
        <end position="318"/>
    </location>
</feature>
<feature type="domain" description="Tryptophan/threonine-rich plasmodium antigen C-terminal" evidence="2">
    <location>
        <begin position="42"/>
        <end position="255"/>
    </location>
</feature>
<dbReference type="Proteomes" id="UP000078597">
    <property type="component" value="Unassembled WGS sequence"/>
</dbReference>
<evidence type="ECO:0000313" key="3">
    <source>
        <dbReference type="EMBL" id="SBS95449.1"/>
    </source>
</evidence>
<accession>A0A1A8WVU9</accession>
<reference evidence="4" key="1">
    <citation type="submission" date="2016-05" db="EMBL/GenBank/DDBJ databases">
        <authorList>
            <person name="Naeem Raeece"/>
        </authorList>
    </citation>
    <scope>NUCLEOTIDE SEQUENCE [LARGE SCALE GENOMIC DNA]</scope>
</reference>
<feature type="compositionally biased region" description="Basic and acidic residues" evidence="1">
    <location>
        <begin position="309"/>
        <end position="318"/>
    </location>
</feature>
<organism evidence="3 4">
    <name type="scientific">Plasmodium malariae</name>
    <dbReference type="NCBI Taxonomy" id="5858"/>
    <lineage>
        <taxon>Eukaryota</taxon>
        <taxon>Sar</taxon>
        <taxon>Alveolata</taxon>
        <taxon>Apicomplexa</taxon>
        <taxon>Aconoidasida</taxon>
        <taxon>Haemosporida</taxon>
        <taxon>Plasmodiidae</taxon>
        <taxon>Plasmodium</taxon>
        <taxon>Plasmodium (Plasmodium)</taxon>
    </lineage>
</organism>
<proteinExistence type="predicted"/>